<dbReference type="Gene3D" id="2.40.170.20">
    <property type="entry name" value="TonB-dependent receptor, beta-barrel domain"/>
    <property type="match status" value="1"/>
</dbReference>
<dbReference type="EMBL" id="QEHR01000009">
    <property type="protein sequence ID" value="PVW13349.1"/>
    <property type="molecule type" value="Genomic_DNA"/>
</dbReference>
<protein>
    <submittedName>
        <fullName evidence="11">SusC/RagA family TonB-linked outer membrane protein</fullName>
    </submittedName>
</protein>
<comment type="subcellular location">
    <subcellularLocation>
        <location evidence="1 8">Cell outer membrane</location>
        <topology evidence="1 8">Multi-pass membrane protein</topology>
    </subcellularLocation>
</comment>
<evidence type="ECO:0000256" key="2">
    <source>
        <dbReference type="ARBA" id="ARBA00022448"/>
    </source>
</evidence>
<evidence type="ECO:0000256" key="3">
    <source>
        <dbReference type="ARBA" id="ARBA00022452"/>
    </source>
</evidence>
<accession>A0A2U0HX01</accession>
<dbReference type="Gene3D" id="2.60.40.1120">
    <property type="entry name" value="Carboxypeptidase-like, regulatory domain"/>
    <property type="match status" value="1"/>
</dbReference>
<dbReference type="InterPro" id="IPR039426">
    <property type="entry name" value="TonB-dep_rcpt-like"/>
</dbReference>
<evidence type="ECO:0000259" key="10">
    <source>
        <dbReference type="Pfam" id="PF07715"/>
    </source>
</evidence>
<dbReference type="PANTHER" id="PTHR30069:SF29">
    <property type="entry name" value="HEMOGLOBIN AND HEMOGLOBIN-HAPTOGLOBIN-BINDING PROTEIN 1-RELATED"/>
    <property type="match status" value="1"/>
</dbReference>
<dbReference type="RefSeq" id="WP_116695272.1">
    <property type="nucleotide sequence ID" value="NZ_QEHR01000009.1"/>
</dbReference>
<dbReference type="InterPro" id="IPR023997">
    <property type="entry name" value="TonB-dep_OMP_SusC/RagA_CS"/>
</dbReference>
<gene>
    <name evidence="11" type="ORF">DDV96_13360</name>
</gene>
<sequence>MKTKFSGILTLLLALVVQLSFAQEKTITGTITDDTGLPLPGVNIIIKGTSKGTQSDFDGNYSIQAEVGQTLTYSYVGFETQQKKVGASNTIDVTMQAGSELDEVVITAFGIKRTRNEITGNVVTVNSEAIEKSPFVSADQALQGTVSGLQINATSGTPGSSQEIRIRGIQSVTASNEPLIVIDGIPVTAGNISGSANVSSVSVFSLVAPSNIENITVLKDAVSTAPYGASGSNGVILITTKSGKSGKTQFNLTTNTGYVNNAVKGLTPLSGSQKLELLEESLWQSFGSGINGDGTIATRGDVRQYILDSPSRFAGAINWLETGRPDIDWEDAVENDNAALTDINFSVTQGGENSTFYASLGYNYSEATVIGSDYERVSGSLKYNTDLNDKLNLGITINGSNIKQNASLEQGAFFSNPNLSKLFLSPFINPYNADGTPNIGEDFTDFTSLHNTVYTARNDIRRNDVTRVIQATDLSYDLLRNLTLKTVFNIDYSLAYYKGYQNPVHGDGEDIGGSAIESAQRLFNYTSQNQVDYSFDLGEKHSFRVTGLTEYAKYKTYYLQGYGENFPNKILKNLSATSDNYGAFSSFSDRTSTRLVGLFNYDFDSKYVLDASISYQGDSRFSKDTRFDDFYSIGVAWNIHEESFLKNSSVINTLRLKGGYGTTGNSGINRNQFQALANFSNTYNDGSPALFIAGFGTTAGWEKGLKRDLALDFGLFNNRISGTLGYYSNETSDMLLNAPLAYSSQFIGDGGGGRALQNIGNMSNKGYEFEISADVISNDNFKWNVRGNFASLENEVFGVPEDAEIITGTRVVQDGKKVYEWYLPVWAGVDPANGDPLWYTDETLTETTNTYSDAERVYTDYNALPTYSGGFGTRVDLHNFFAEASFYFAGGNKVFEDWAGYTQTSNGTRLNSFNATTVLYDGIWRQPGDNATHPRMDFNDPLISNAASSSTRFLYDGDYIRLRSVAVGYSFNPELTDSIGIDGLTVSVRGTNLVTWIKDDRLKWDPEIDTSGFTNLSTPPTKAIALNVNLKF</sequence>
<dbReference type="Proteomes" id="UP000245962">
    <property type="component" value="Unassembled WGS sequence"/>
</dbReference>
<evidence type="ECO:0000313" key="12">
    <source>
        <dbReference type="Proteomes" id="UP000245962"/>
    </source>
</evidence>
<dbReference type="GO" id="GO:0015344">
    <property type="term" value="F:siderophore uptake transmembrane transporter activity"/>
    <property type="evidence" value="ECO:0007669"/>
    <property type="project" value="TreeGrafter"/>
</dbReference>
<feature type="signal peptide" evidence="9">
    <location>
        <begin position="1"/>
        <end position="22"/>
    </location>
</feature>
<keyword evidence="5 9" id="KW-0732">Signal</keyword>
<keyword evidence="2 8" id="KW-0813">Transport</keyword>
<dbReference type="OrthoDB" id="9768177at2"/>
<keyword evidence="6 8" id="KW-0472">Membrane</keyword>
<evidence type="ECO:0000256" key="6">
    <source>
        <dbReference type="ARBA" id="ARBA00023136"/>
    </source>
</evidence>
<evidence type="ECO:0000256" key="9">
    <source>
        <dbReference type="SAM" id="SignalP"/>
    </source>
</evidence>
<dbReference type="InterPro" id="IPR037066">
    <property type="entry name" value="Plug_dom_sf"/>
</dbReference>
<dbReference type="Pfam" id="PF13715">
    <property type="entry name" value="CarbopepD_reg_2"/>
    <property type="match status" value="1"/>
</dbReference>
<feature type="chain" id="PRO_5015662794" evidence="9">
    <location>
        <begin position="23"/>
        <end position="1032"/>
    </location>
</feature>
<dbReference type="GO" id="GO:0009279">
    <property type="term" value="C:cell outer membrane"/>
    <property type="evidence" value="ECO:0007669"/>
    <property type="project" value="UniProtKB-SubCell"/>
</dbReference>
<dbReference type="InterPro" id="IPR008969">
    <property type="entry name" value="CarboxyPept-like_regulatory"/>
</dbReference>
<organism evidence="11 12">
    <name type="scientific">Marixanthomonas spongiae</name>
    <dbReference type="NCBI Taxonomy" id="2174845"/>
    <lineage>
        <taxon>Bacteria</taxon>
        <taxon>Pseudomonadati</taxon>
        <taxon>Bacteroidota</taxon>
        <taxon>Flavobacteriia</taxon>
        <taxon>Flavobacteriales</taxon>
        <taxon>Flavobacteriaceae</taxon>
        <taxon>Marixanthomonas</taxon>
    </lineage>
</organism>
<proteinExistence type="inferred from homology"/>
<dbReference type="PROSITE" id="PS52016">
    <property type="entry name" value="TONB_DEPENDENT_REC_3"/>
    <property type="match status" value="1"/>
</dbReference>
<evidence type="ECO:0000256" key="7">
    <source>
        <dbReference type="ARBA" id="ARBA00023237"/>
    </source>
</evidence>
<dbReference type="NCBIfam" id="TIGR04056">
    <property type="entry name" value="OMP_RagA_SusC"/>
    <property type="match status" value="1"/>
</dbReference>
<evidence type="ECO:0000256" key="5">
    <source>
        <dbReference type="ARBA" id="ARBA00022729"/>
    </source>
</evidence>
<dbReference type="NCBIfam" id="TIGR04057">
    <property type="entry name" value="SusC_RagA_signa"/>
    <property type="match status" value="1"/>
</dbReference>
<dbReference type="SUPFAM" id="SSF56935">
    <property type="entry name" value="Porins"/>
    <property type="match status" value="1"/>
</dbReference>
<dbReference type="SUPFAM" id="SSF49464">
    <property type="entry name" value="Carboxypeptidase regulatory domain-like"/>
    <property type="match status" value="1"/>
</dbReference>
<feature type="domain" description="TonB-dependent receptor plug" evidence="10">
    <location>
        <begin position="116"/>
        <end position="235"/>
    </location>
</feature>
<dbReference type="Gene3D" id="2.170.130.10">
    <property type="entry name" value="TonB-dependent receptor, plug domain"/>
    <property type="match status" value="1"/>
</dbReference>
<dbReference type="InterPro" id="IPR023996">
    <property type="entry name" value="TonB-dep_OMP_SusC/RagA"/>
</dbReference>
<dbReference type="InterPro" id="IPR036942">
    <property type="entry name" value="Beta-barrel_TonB_sf"/>
</dbReference>
<evidence type="ECO:0000256" key="4">
    <source>
        <dbReference type="ARBA" id="ARBA00022692"/>
    </source>
</evidence>
<evidence type="ECO:0000256" key="8">
    <source>
        <dbReference type="PROSITE-ProRule" id="PRU01360"/>
    </source>
</evidence>
<reference evidence="11 12" key="1">
    <citation type="submission" date="2018-04" db="EMBL/GenBank/DDBJ databases">
        <title>Marixanthomonas spongiae HN-E44 sp. nov., isolated from a marine sponge.</title>
        <authorList>
            <person name="Luo L."/>
            <person name="Zhuang L."/>
        </authorList>
    </citation>
    <scope>NUCLEOTIDE SEQUENCE [LARGE SCALE GENOMIC DNA]</scope>
    <source>
        <strain evidence="11 12">HN-E44</strain>
    </source>
</reference>
<evidence type="ECO:0000313" key="11">
    <source>
        <dbReference type="EMBL" id="PVW13349.1"/>
    </source>
</evidence>
<keyword evidence="12" id="KW-1185">Reference proteome</keyword>
<name>A0A2U0HX01_9FLAO</name>
<keyword evidence="7 8" id="KW-0998">Cell outer membrane</keyword>
<dbReference type="PANTHER" id="PTHR30069">
    <property type="entry name" value="TONB-DEPENDENT OUTER MEMBRANE RECEPTOR"/>
    <property type="match status" value="1"/>
</dbReference>
<dbReference type="InterPro" id="IPR012910">
    <property type="entry name" value="Plug_dom"/>
</dbReference>
<comment type="similarity">
    <text evidence="8">Belongs to the TonB-dependent receptor family.</text>
</comment>
<comment type="caution">
    <text evidence="11">The sequence shown here is derived from an EMBL/GenBank/DDBJ whole genome shotgun (WGS) entry which is preliminary data.</text>
</comment>
<keyword evidence="3 8" id="KW-1134">Transmembrane beta strand</keyword>
<evidence type="ECO:0000256" key="1">
    <source>
        <dbReference type="ARBA" id="ARBA00004571"/>
    </source>
</evidence>
<keyword evidence="4 8" id="KW-0812">Transmembrane</keyword>
<dbReference type="AlphaFoldDB" id="A0A2U0HX01"/>
<dbReference type="Pfam" id="PF07715">
    <property type="entry name" value="Plug"/>
    <property type="match status" value="1"/>
</dbReference>
<dbReference type="GO" id="GO:0044718">
    <property type="term" value="P:siderophore transmembrane transport"/>
    <property type="evidence" value="ECO:0007669"/>
    <property type="project" value="TreeGrafter"/>
</dbReference>